<proteinExistence type="inferred from homology"/>
<dbReference type="Gene3D" id="1.20.80.10">
    <property type="match status" value="1"/>
</dbReference>
<feature type="domain" description="ACB" evidence="3">
    <location>
        <begin position="1"/>
        <end position="93"/>
    </location>
</feature>
<dbReference type="PRINTS" id="PR00689">
    <property type="entry name" value="ACOABINDINGP"/>
</dbReference>
<dbReference type="OrthoDB" id="346910at2759"/>
<evidence type="ECO:0000259" key="3">
    <source>
        <dbReference type="PROSITE" id="PS51228"/>
    </source>
</evidence>
<sequence>MSEAFKTAAEDSKKLTKKPDTDELLKLYALYKVANGDDFSAAPKPGMFDIKASSGKAKYNAWKKVLEEDKLTPEAAQEKYVQFVEELKVSHNYDPNKEPEAVGAN</sequence>
<protein>
    <submittedName>
        <fullName evidence="4">Putative acyl-coenzyme A-binding protein (Diazepam binding inhibitor)</fullName>
    </submittedName>
</protein>
<comment type="similarity">
    <text evidence="1">Belongs to the ACBP family.</text>
</comment>
<dbReference type="Proteomes" id="UP000605986">
    <property type="component" value="Unassembled WGS sequence"/>
</dbReference>
<gene>
    <name evidence="4" type="ORF">F53441_2307</name>
</gene>
<accession>A0A8H4KTC8</accession>
<dbReference type="GO" id="GO:0006631">
    <property type="term" value="P:fatty acid metabolic process"/>
    <property type="evidence" value="ECO:0007669"/>
    <property type="project" value="TreeGrafter"/>
</dbReference>
<evidence type="ECO:0000256" key="2">
    <source>
        <dbReference type="ARBA" id="ARBA00023121"/>
    </source>
</evidence>
<evidence type="ECO:0000313" key="5">
    <source>
        <dbReference type="Proteomes" id="UP000605986"/>
    </source>
</evidence>
<dbReference type="Pfam" id="PF00887">
    <property type="entry name" value="ACBP"/>
    <property type="match status" value="1"/>
</dbReference>
<dbReference type="PROSITE" id="PS51228">
    <property type="entry name" value="ACB_2"/>
    <property type="match status" value="1"/>
</dbReference>
<dbReference type="InterPro" id="IPR014352">
    <property type="entry name" value="FERM/acyl-CoA-bd_prot_sf"/>
</dbReference>
<dbReference type="InterPro" id="IPR035984">
    <property type="entry name" value="Acyl-CoA-binding_sf"/>
</dbReference>
<evidence type="ECO:0000256" key="1">
    <source>
        <dbReference type="ARBA" id="ARBA00005567"/>
    </source>
</evidence>
<comment type="caution">
    <text evidence="4">The sequence shown here is derived from an EMBL/GenBank/DDBJ whole genome shotgun (WGS) entry which is preliminary data.</text>
</comment>
<keyword evidence="5" id="KW-1185">Reference proteome</keyword>
<reference evidence="4" key="1">
    <citation type="submission" date="2020-01" db="EMBL/GenBank/DDBJ databases">
        <title>Identification and distribution of gene clusters putatively required for synthesis of sphingolipid metabolism inhibitors in phylogenetically diverse species of the filamentous fungus Fusarium.</title>
        <authorList>
            <person name="Kim H.-S."/>
            <person name="Busman M."/>
            <person name="Brown D.W."/>
            <person name="Divon H."/>
            <person name="Uhlig S."/>
            <person name="Proctor R.H."/>
        </authorList>
    </citation>
    <scope>NUCLEOTIDE SEQUENCE</scope>
    <source>
        <strain evidence="4">NRRL 53441</strain>
    </source>
</reference>
<dbReference type="InterPro" id="IPR000582">
    <property type="entry name" value="Acyl-CoA-binding_protein"/>
</dbReference>
<dbReference type="PANTHER" id="PTHR23310">
    <property type="entry name" value="ACYL-COA-BINDING PROTEIN, ACBP"/>
    <property type="match status" value="1"/>
</dbReference>
<dbReference type="EMBL" id="JAADJG010000095">
    <property type="protein sequence ID" value="KAF4455344.1"/>
    <property type="molecule type" value="Genomic_DNA"/>
</dbReference>
<evidence type="ECO:0000313" key="4">
    <source>
        <dbReference type="EMBL" id="KAF4455344.1"/>
    </source>
</evidence>
<keyword evidence="2" id="KW-0446">Lipid-binding</keyword>
<organism evidence="4 5">
    <name type="scientific">Fusarium austroafricanum</name>
    <dbReference type="NCBI Taxonomy" id="2364996"/>
    <lineage>
        <taxon>Eukaryota</taxon>
        <taxon>Fungi</taxon>
        <taxon>Dikarya</taxon>
        <taxon>Ascomycota</taxon>
        <taxon>Pezizomycotina</taxon>
        <taxon>Sordariomycetes</taxon>
        <taxon>Hypocreomycetidae</taxon>
        <taxon>Hypocreales</taxon>
        <taxon>Nectriaceae</taxon>
        <taxon>Fusarium</taxon>
        <taxon>Fusarium concolor species complex</taxon>
    </lineage>
</organism>
<dbReference type="GO" id="GO:0000062">
    <property type="term" value="F:fatty-acyl-CoA binding"/>
    <property type="evidence" value="ECO:0007669"/>
    <property type="project" value="InterPro"/>
</dbReference>
<dbReference type="SUPFAM" id="SSF47027">
    <property type="entry name" value="Acyl-CoA binding protein"/>
    <property type="match status" value="1"/>
</dbReference>
<name>A0A8H4KTC8_9HYPO</name>
<dbReference type="PANTHER" id="PTHR23310:SF62">
    <property type="entry name" value="ACYL-COA BINDING PROTEIN 1, ISOFORM A"/>
    <property type="match status" value="1"/>
</dbReference>
<dbReference type="AlphaFoldDB" id="A0A8H4KTC8"/>